<sequence length="167" mass="19542">RGYRCKCRLEPQQENVYDLSDDALDRSFETIARFVQLLPKDGHIQPPVSEKLASYALYKQATLGPCTTPRPSFLHPILRMMWNAWNQLGDLPQREAKCKYIVNFIKRTELNYEQYQNELPEWMCDTIYDEAKMYAKERMGQFGVSYLRTPEGLKSISIVAKEVGFDF</sequence>
<dbReference type="GO" id="GO:0000062">
    <property type="term" value="F:fatty-acyl-CoA binding"/>
    <property type="evidence" value="ECO:0007669"/>
    <property type="project" value="InterPro"/>
</dbReference>
<dbReference type="GO" id="GO:0005737">
    <property type="term" value="C:cytoplasm"/>
    <property type="evidence" value="ECO:0007669"/>
    <property type="project" value="TreeGrafter"/>
</dbReference>
<dbReference type="InterPro" id="IPR000582">
    <property type="entry name" value="Acyl-CoA-binding_protein"/>
</dbReference>
<dbReference type="InterPro" id="IPR035984">
    <property type="entry name" value="Acyl-CoA-binding_sf"/>
</dbReference>
<organism evidence="3 4">
    <name type="scientific">Pristionchus mayeri</name>
    <dbReference type="NCBI Taxonomy" id="1317129"/>
    <lineage>
        <taxon>Eukaryota</taxon>
        <taxon>Metazoa</taxon>
        <taxon>Ecdysozoa</taxon>
        <taxon>Nematoda</taxon>
        <taxon>Chromadorea</taxon>
        <taxon>Rhabditida</taxon>
        <taxon>Rhabditina</taxon>
        <taxon>Diplogasteromorpha</taxon>
        <taxon>Diplogasteroidea</taxon>
        <taxon>Neodiplogasteridae</taxon>
        <taxon>Pristionchus</taxon>
    </lineage>
</organism>
<dbReference type="PRINTS" id="PR00689">
    <property type="entry name" value="ACOABINDINGP"/>
</dbReference>
<accession>A0AAN5CA57</accession>
<dbReference type="PANTHER" id="PTHR23310">
    <property type="entry name" value="ACYL-COA-BINDING PROTEIN, ACBP"/>
    <property type="match status" value="1"/>
</dbReference>
<protein>
    <recommendedName>
        <fullName evidence="2">ACB domain-containing protein</fullName>
    </recommendedName>
</protein>
<name>A0AAN5CA57_9BILA</name>
<dbReference type="InterPro" id="IPR014352">
    <property type="entry name" value="FERM/acyl-CoA-bd_prot_sf"/>
</dbReference>
<evidence type="ECO:0000313" key="3">
    <source>
        <dbReference type="EMBL" id="GMR35492.1"/>
    </source>
</evidence>
<dbReference type="SUPFAM" id="SSF47027">
    <property type="entry name" value="Acyl-CoA binding protein"/>
    <property type="match status" value="1"/>
</dbReference>
<dbReference type="AlphaFoldDB" id="A0AAN5CA57"/>
<dbReference type="Pfam" id="PF00887">
    <property type="entry name" value="ACBP"/>
    <property type="match status" value="1"/>
</dbReference>
<keyword evidence="1" id="KW-0446">Lipid-binding</keyword>
<feature type="non-terminal residue" evidence="3">
    <location>
        <position position="1"/>
    </location>
</feature>
<dbReference type="GO" id="GO:0006631">
    <property type="term" value="P:fatty acid metabolic process"/>
    <property type="evidence" value="ECO:0007669"/>
    <property type="project" value="TreeGrafter"/>
</dbReference>
<dbReference type="PROSITE" id="PS51228">
    <property type="entry name" value="ACB_2"/>
    <property type="match status" value="1"/>
</dbReference>
<reference evidence="4" key="1">
    <citation type="submission" date="2022-10" db="EMBL/GenBank/DDBJ databases">
        <title>Genome assembly of Pristionchus species.</title>
        <authorList>
            <person name="Yoshida K."/>
            <person name="Sommer R.J."/>
        </authorList>
    </citation>
    <scope>NUCLEOTIDE SEQUENCE [LARGE SCALE GENOMIC DNA]</scope>
    <source>
        <strain evidence="4">RS5460</strain>
    </source>
</reference>
<dbReference type="PANTHER" id="PTHR23310:SF77">
    <property type="entry name" value="LD25952P"/>
    <property type="match status" value="1"/>
</dbReference>
<evidence type="ECO:0000256" key="1">
    <source>
        <dbReference type="ARBA" id="ARBA00023121"/>
    </source>
</evidence>
<keyword evidence="4" id="KW-1185">Reference proteome</keyword>
<feature type="domain" description="ACB" evidence="2">
    <location>
        <begin position="24"/>
        <end position="113"/>
    </location>
</feature>
<dbReference type="EMBL" id="BTRK01000002">
    <property type="protein sequence ID" value="GMR35492.1"/>
    <property type="molecule type" value="Genomic_DNA"/>
</dbReference>
<comment type="caution">
    <text evidence="3">The sequence shown here is derived from an EMBL/GenBank/DDBJ whole genome shotgun (WGS) entry which is preliminary data.</text>
</comment>
<proteinExistence type="predicted"/>
<dbReference type="Gene3D" id="1.20.80.10">
    <property type="match status" value="1"/>
</dbReference>
<gene>
    <name evidence="3" type="ORF">PMAYCL1PPCAC_05687</name>
</gene>
<evidence type="ECO:0000259" key="2">
    <source>
        <dbReference type="PROSITE" id="PS51228"/>
    </source>
</evidence>
<dbReference type="Proteomes" id="UP001328107">
    <property type="component" value="Unassembled WGS sequence"/>
</dbReference>
<evidence type="ECO:0000313" key="4">
    <source>
        <dbReference type="Proteomes" id="UP001328107"/>
    </source>
</evidence>